<organism evidence="2 3">
    <name type="scientific">Plectus sambesii</name>
    <dbReference type="NCBI Taxonomy" id="2011161"/>
    <lineage>
        <taxon>Eukaryota</taxon>
        <taxon>Metazoa</taxon>
        <taxon>Ecdysozoa</taxon>
        <taxon>Nematoda</taxon>
        <taxon>Chromadorea</taxon>
        <taxon>Plectida</taxon>
        <taxon>Plectina</taxon>
        <taxon>Plectoidea</taxon>
        <taxon>Plectidae</taxon>
        <taxon>Plectus</taxon>
    </lineage>
</organism>
<feature type="compositionally biased region" description="Polar residues" evidence="1">
    <location>
        <begin position="201"/>
        <end position="222"/>
    </location>
</feature>
<feature type="compositionally biased region" description="Low complexity" evidence="1">
    <location>
        <begin position="347"/>
        <end position="363"/>
    </location>
</feature>
<feature type="compositionally biased region" description="Acidic residues" evidence="1">
    <location>
        <begin position="296"/>
        <end position="309"/>
    </location>
</feature>
<feature type="compositionally biased region" description="Acidic residues" evidence="1">
    <location>
        <begin position="475"/>
        <end position="487"/>
    </location>
</feature>
<feature type="compositionally biased region" description="Basic and acidic residues" evidence="1">
    <location>
        <begin position="459"/>
        <end position="474"/>
    </location>
</feature>
<reference evidence="3" key="1">
    <citation type="submission" date="2022-11" db="UniProtKB">
        <authorList>
            <consortium name="WormBaseParasite"/>
        </authorList>
    </citation>
    <scope>IDENTIFICATION</scope>
</reference>
<feature type="compositionally biased region" description="Basic and acidic residues" evidence="1">
    <location>
        <begin position="318"/>
        <end position="338"/>
    </location>
</feature>
<feature type="compositionally biased region" description="Basic and acidic residues" evidence="1">
    <location>
        <begin position="519"/>
        <end position="535"/>
    </location>
</feature>
<feature type="compositionally biased region" description="Acidic residues" evidence="1">
    <location>
        <begin position="507"/>
        <end position="518"/>
    </location>
</feature>
<feature type="compositionally biased region" description="Basic and acidic residues" evidence="1">
    <location>
        <begin position="421"/>
        <end position="441"/>
    </location>
</feature>
<feature type="compositionally biased region" description="Polar residues" evidence="1">
    <location>
        <begin position="651"/>
        <end position="671"/>
    </location>
</feature>
<dbReference type="AlphaFoldDB" id="A0A914XBH2"/>
<accession>A0A914XBH2</accession>
<feature type="compositionally biased region" description="Basic and acidic residues" evidence="1">
    <location>
        <begin position="366"/>
        <end position="388"/>
    </location>
</feature>
<feature type="compositionally biased region" description="Basic and acidic residues" evidence="1">
    <location>
        <begin position="144"/>
        <end position="153"/>
    </location>
</feature>
<dbReference type="Proteomes" id="UP000887566">
    <property type="component" value="Unplaced"/>
</dbReference>
<feature type="region of interest" description="Disordered" evidence="1">
    <location>
        <begin position="90"/>
        <end position="584"/>
    </location>
</feature>
<evidence type="ECO:0000313" key="2">
    <source>
        <dbReference type="Proteomes" id="UP000887566"/>
    </source>
</evidence>
<feature type="compositionally biased region" description="Basic and acidic residues" evidence="1">
    <location>
        <begin position="774"/>
        <end position="795"/>
    </location>
</feature>
<evidence type="ECO:0000313" key="3">
    <source>
        <dbReference type="WBParaSite" id="PSAMB.scaffold766size41716.g8597.t1"/>
    </source>
</evidence>
<proteinExistence type="predicted"/>
<feature type="compositionally biased region" description="Basic and acidic residues" evidence="1">
    <location>
        <begin position="163"/>
        <end position="193"/>
    </location>
</feature>
<sequence length="867" mass="92870">MAVVSPSTEEEQRDDDQRLPPSFPRPHHLVSPQRFAAPPSVSLLFAAEYHRSLVRREANDRLLLSPLSPSACARTTTIKFREPTVDLVVSPSSSAYSAEEEPSSLADWAELQSDSISEEEDLISADDLMDDDRTAQTSPSADADADHQDRSKPGFESAGMDVSYHEDRNANLADEPDKTVVKSKGGHESHEIDELNLGSEELSTTDTTSGENTGRDSSTGNDETGEETNDADNPAESTNDEEHEGKEESAADSGRLVADESVAADDEGDAADSGGSGNVADDWRVAAATANAQSEEIVDLEAEGNEVSEDAINNGSNDGDKTTGEIEEGDSRSQKADEDVASIEEGAAASPAPSKRSSVARASIDSARRESIASQKNEEHSIKSDEATGRSPPAQSPPVSPRQTDADGHPIGSNDGSIADDDGKAENPDHAEHAPDDRDGDGASQGAAEQTADDGDGYDAEKADLESTAEKEDAERGDDDIEEAVVDDNEKASETEEQPTEEHDGAADDSMEPAGDDASDSHQQEEQAEQADRRPSMVGADSTAAPEGDGDGAAEEAGQGGEVGAEEEAEVEESAKQQEMPDEFVLVNNDALNAAAVEEDVRGSARQEVVVPIAAEQDSPAKKKSSKMPPISNHLTNGKPPSGKKPVAMKKSQSMASNPPKSASRPPTSVPHSPKKPFQRPKSQEPPNVRREESSPARQTSRPKVDIHSIFGLSDAKREKLRGRTMHTGHSTATNELDTEKQAEKEARRADAEAAFQSWLERKRLERRRARSTGRQEDADVKESEETKQAKKQEAEAAFQAWLDRKRAAQRKEKQALLSRQVGLIDDRQRARPAIARPLFGQCPPPDALFSDASRSSIVTAALVNAD</sequence>
<feature type="compositionally biased region" description="Basic and acidic residues" evidence="1">
    <location>
        <begin position="488"/>
        <end position="506"/>
    </location>
</feature>
<name>A0A914XBH2_9BILA</name>
<evidence type="ECO:0000256" key="1">
    <source>
        <dbReference type="SAM" id="MobiDB-lite"/>
    </source>
</evidence>
<dbReference type="WBParaSite" id="PSAMB.scaffold766size41716.g8597.t1">
    <property type="protein sequence ID" value="PSAMB.scaffold766size41716.g8597.t1"/>
    <property type="gene ID" value="PSAMB.scaffold766size41716.g8597"/>
</dbReference>
<keyword evidence="2" id="KW-1185">Reference proteome</keyword>
<protein>
    <submittedName>
        <fullName evidence="3">Coiled-coil domain-containing protein 181</fullName>
    </submittedName>
</protein>
<feature type="compositionally biased region" description="Acidic residues" evidence="1">
    <location>
        <begin position="116"/>
        <end position="130"/>
    </location>
</feature>
<feature type="compositionally biased region" description="Basic and acidic residues" evidence="1">
    <location>
        <begin position="738"/>
        <end position="752"/>
    </location>
</feature>
<feature type="region of interest" description="Disordered" evidence="1">
    <location>
        <begin position="611"/>
        <end position="796"/>
    </location>
</feature>
<feature type="region of interest" description="Disordered" evidence="1">
    <location>
        <begin position="1"/>
        <end position="33"/>
    </location>
</feature>